<evidence type="ECO:0000256" key="1">
    <source>
        <dbReference type="SAM" id="Phobius"/>
    </source>
</evidence>
<reference evidence="2 3" key="1">
    <citation type="submission" date="2017-09" db="EMBL/GenBank/DDBJ databases">
        <title>Depth-based differentiation of microbial function through sediment-hosted aquifers and enrichment of novel symbionts in the deep terrestrial subsurface.</title>
        <authorList>
            <person name="Probst A.J."/>
            <person name="Ladd B."/>
            <person name="Jarett J.K."/>
            <person name="Geller-Mcgrath D.E."/>
            <person name="Sieber C.M."/>
            <person name="Emerson J.B."/>
            <person name="Anantharaman K."/>
            <person name="Thomas B.C."/>
            <person name="Malmstrom R."/>
            <person name="Stieglmeier M."/>
            <person name="Klingl A."/>
            <person name="Woyke T."/>
            <person name="Ryan C.M."/>
            <person name="Banfield J.F."/>
        </authorList>
    </citation>
    <scope>NUCLEOTIDE SEQUENCE [LARGE SCALE GENOMIC DNA]</scope>
    <source>
        <strain evidence="2">CG11_big_fil_rev_8_21_14_0_20_35_14</strain>
    </source>
</reference>
<keyword evidence="1" id="KW-1133">Transmembrane helix</keyword>
<evidence type="ECO:0000313" key="3">
    <source>
        <dbReference type="Proteomes" id="UP000229570"/>
    </source>
</evidence>
<keyword evidence="1" id="KW-0472">Membrane</keyword>
<evidence type="ECO:0000313" key="2">
    <source>
        <dbReference type="EMBL" id="PIQ72540.1"/>
    </source>
</evidence>
<accession>A0A2H0KMR6</accession>
<dbReference type="AlphaFoldDB" id="A0A2H0KMR6"/>
<dbReference type="Proteomes" id="UP000229570">
    <property type="component" value="Unassembled WGS sequence"/>
</dbReference>
<feature type="transmembrane region" description="Helical" evidence="1">
    <location>
        <begin position="16"/>
        <end position="34"/>
    </location>
</feature>
<sequence length="283" mass="30800">MNLPKELTTVTPLSKAIAFLLFITLPVLAFMYGMNYQVQLTEQKNTTLIISPTQEPIVCTMDAKICPDGSAVGRVPPNCEFEECASDDAAGKKFTGIITRISYDCHMDGICGIGVGKGFVIVDSGESLTNNGQKGTAPDGLLDENKKNEFLGKNVEVFAKSSDGKTDSYTLFGSSEFYIKLVNDSTTQTFCGGIAGKMCPTGYYCKYDGTYPDAGGTCIKEKTTTKFICPKNDYVDCMPGPGSIKKQNVLQNSFSGHRQTVPISKVRRIKKGEHTFKFLESNV</sequence>
<organism evidence="2 3">
    <name type="scientific">Candidatus Roizmanbacteria bacterium CG11_big_fil_rev_8_21_14_0_20_35_14</name>
    <dbReference type="NCBI Taxonomy" id="1974855"/>
    <lineage>
        <taxon>Bacteria</taxon>
        <taxon>Candidatus Roizmaniibacteriota</taxon>
    </lineage>
</organism>
<comment type="caution">
    <text evidence="2">The sequence shown here is derived from an EMBL/GenBank/DDBJ whole genome shotgun (WGS) entry which is preliminary data.</text>
</comment>
<protein>
    <submittedName>
        <fullName evidence="2">Uncharacterized protein</fullName>
    </submittedName>
</protein>
<keyword evidence="1" id="KW-0812">Transmembrane</keyword>
<name>A0A2H0KMR6_9BACT</name>
<gene>
    <name evidence="2" type="ORF">COV86_02395</name>
</gene>
<dbReference type="EMBL" id="PCVL01000030">
    <property type="protein sequence ID" value="PIQ72540.1"/>
    <property type="molecule type" value="Genomic_DNA"/>
</dbReference>
<proteinExistence type="predicted"/>